<accession>A0A9N9J2D2</accession>
<evidence type="ECO:0000313" key="2">
    <source>
        <dbReference type="Proteomes" id="UP000789342"/>
    </source>
</evidence>
<keyword evidence="2" id="KW-1185">Reference proteome</keyword>
<dbReference type="OrthoDB" id="2398629at2759"/>
<dbReference type="Proteomes" id="UP000789342">
    <property type="component" value="Unassembled WGS sequence"/>
</dbReference>
<sequence length="82" mass="9117">MAEEYINIDDNVMTGGGLTDEEIVEMVCPSNEEPEEVNNEITVRPIVLVKEVLGGVSNAIEFLINPPEDFTSDVKMILELHK</sequence>
<reference evidence="1" key="1">
    <citation type="submission" date="2021-06" db="EMBL/GenBank/DDBJ databases">
        <authorList>
            <person name="Kallberg Y."/>
            <person name="Tangrot J."/>
            <person name="Rosling A."/>
        </authorList>
    </citation>
    <scope>NUCLEOTIDE SEQUENCE</scope>
    <source>
        <strain evidence="1">CL551</strain>
    </source>
</reference>
<feature type="non-terminal residue" evidence="1">
    <location>
        <position position="82"/>
    </location>
</feature>
<name>A0A9N9J2D2_9GLOM</name>
<proteinExistence type="predicted"/>
<gene>
    <name evidence="1" type="ORF">AMORRO_LOCUS15948</name>
</gene>
<evidence type="ECO:0000313" key="1">
    <source>
        <dbReference type="EMBL" id="CAG8761351.1"/>
    </source>
</evidence>
<protein>
    <submittedName>
        <fullName evidence="1">270_t:CDS:1</fullName>
    </submittedName>
</protein>
<dbReference type="AlphaFoldDB" id="A0A9N9J2D2"/>
<dbReference type="EMBL" id="CAJVPV010041012">
    <property type="protein sequence ID" value="CAG8761351.1"/>
    <property type="molecule type" value="Genomic_DNA"/>
</dbReference>
<organism evidence="1 2">
    <name type="scientific">Acaulospora morrowiae</name>
    <dbReference type="NCBI Taxonomy" id="94023"/>
    <lineage>
        <taxon>Eukaryota</taxon>
        <taxon>Fungi</taxon>
        <taxon>Fungi incertae sedis</taxon>
        <taxon>Mucoromycota</taxon>
        <taxon>Glomeromycotina</taxon>
        <taxon>Glomeromycetes</taxon>
        <taxon>Diversisporales</taxon>
        <taxon>Acaulosporaceae</taxon>
        <taxon>Acaulospora</taxon>
    </lineage>
</organism>
<comment type="caution">
    <text evidence="1">The sequence shown here is derived from an EMBL/GenBank/DDBJ whole genome shotgun (WGS) entry which is preliminary data.</text>
</comment>